<feature type="transmembrane region" description="Helical" evidence="1">
    <location>
        <begin position="12"/>
        <end position="40"/>
    </location>
</feature>
<gene>
    <name evidence="2" type="ORF">DN53_05630</name>
</gene>
<dbReference type="EMBL" id="JJMP01000010">
    <property type="protein sequence ID" value="RYC50400.1"/>
    <property type="molecule type" value="Genomic_DNA"/>
</dbReference>
<keyword evidence="1" id="KW-0812">Transmembrane</keyword>
<feature type="transmembrane region" description="Helical" evidence="1">
    <location>
        <begin position="46"/>
        <end position="65"/>
    </location>
</feature>
<keyword evidence="1" id="KW-0472">Membrane</keyword>
<name>A0A444VI27_9FLAO</name>
<evidence type="ECO:0000313" key="3">
    <source>
        <dbReference type="Proteomes" id="UP000290261"/>
    </source>
</evidence>
<evidence type="ECO:0008006" key="4">
    <source>
        <dbReference type="Google" id="ProtNLM"/>
    </source>
</evidence>
<organism evidence="2 3">
    <name type="scientific">Flagellimonas olearia</name>
    <dbReference type="NCBI Taxonomy" id="552546"/>
    <lineage>
        <taxon>Bacteria</taxon>
        <taxon>Pseudomonadati</taxon>
        <taxon>Bacteroidota</taxon>
        <taxon>Flavobacteriia</taxon>
        <taxon>Flavobacteriales</taxon>
        <taxon>Flavobacteriaceae</taxon>
        <taxon>Flagellimonas</taxon>
    </lineage>
</organism>
<reference evidence="2 3" key="1">
    <citation type="submission" date="2014-04" db="EMBL/GenBank/DDBJ databases">
        <title>Whole genome of Muricauda olearia.</title>
        <authorList>
            <person name="Zhang X.-H."/>
            <person name="Tang K."/>
        </authorList>
    </citation>
    <scope>NUCLEOTIDE SEQUENCE [LARGE SCALE GENOMIC DNA]</scope>
    <source>
        <strain evidence="2 3">Th120</strain>
    </source>
</reference>
<dbReference type="AlphaFoldDB" id="A0A444VI27"/>
<comment type="caution">
    <text evidence="2">The sequence shown here is derived from an EMBL/GenBank/DDBJ whole genome shotgun (WGS) entry which is preliminary data.</text>
</comment>
<dbReference type="Proteomes" id="UP000290261">
    <property type="component" value="Unassembled WGS sequence"/>
</dbReference>
<accession>A0A444VI27</accession>
<keyword evidence="1" id="KW-1133">Transmembrane helix</keyword>
<protein>
    <recommendedName>
        <fullName evidence="4">DUF4133 domain-containing protein</fullName>
    </recommendedName>
</protein>
<evidence type="ECO:0000256" key="1">
    <source>
        <dbReference type="SAM" id="Phobius"/>
    </source>
</evidence>
<proteinExistence type="predicted"/>
<dbReference type="RefSeq" id="WP_242502204.1">
    <property type="nucleotide sequence ID" value="NZ_ML142914.1"/>
</dbReference>
<evidence type="ECO:0000313" key="2">
    <source>
        <dbReference type="EMBL" id="RYC50400.1"/>
    </source>
</evidence>
<sequence>MKPYKIYRHIRSRALIFGLPVAFFALQMLAVIGSLMAVIFSFDLRLLFGAMLGNGILYGLLLKLARRPELLRTGNVFPHMISNKKITLNEAYDELP</sequence>
<keyword evidence="3" id="KW-1185">Reference proteome</keyword>